<dbReference type="InterPro" id="IPR036691">
    <property type="entry name" value="Endo/exonu/phosph_ase_sf"/>
</dbReference>
<dbReference type="Gene3D" id="3.60.10.10">
    <property type="entry name" value="Endonuclease/exonuclease/phosphatase"/>
    <property type="match status" value="1"/>
</dbReference>
<dbReference type="InterPro" id="IPR005135">
    <property type="entry name" value="Endo/exonuclease/phosphatase"/>
</dbReference>
<keyword evidence="2" id="KW-0540">Nuclease</keyword>
<keyword evidence="3" id="KW-1185">Reference proteome</keyword>
<keyword evidence="2" id="KW-0255">Endonuclease</keyword>
<evidence type="ECO:0000313" key="3">
    <source>
        <dbReference type="Proteomes" id="UP001153387"/>
    </source>
</evidence>
<name>A0A9X4QRL6_9BACL</name>
<evidence type="ECO:0000313" key="2">
    <source>
        <dbReference type="EMBL" id="MDG0795005.1"/>
    </source>
</evidence>
<dbReference type="PANTHER" id="PTHR12121">
    <property type="entry name" value="CARBON CATABOLITE REPRESSOR PROTEIN 4"/>
    <property type="match status" value="1"/>
</dbReference>
<proteinExistence type="predicted"/>
<feature type="domain" description="Endonuclease/exonuclease/phosphatase" evidence="1">
    <location>
        <begin position="6"/>
        <end position="241"/>
    </location>
</feature>
<dbReference type="EMBL" id="JAPDHZ010000008">
    <property type="protein sequence ID" value="MDG0795005.1"/>
    <property type="molecule type" value="Genomic_DNA"/>
</dbReference>
<dbReference type="SUPFAM" id="SSF56219">
    <property type="entry name" value="DNase I-like"/>
    <property type="match status" value="1"/>
</dbReference>
<dbReference type="Pfam" id="PF03372">
    <property type="entry name" value="Exo_endo_phos"/>
    <property type="match status" value="1"/>
</dbReference>
<gene>
    <name evidence="2" type="ORF">OMP38_32390</name>
</gene>
<dbReference type="PANTHER" id="PTHR12121:SF36">
    <property type="entry name" value="ENDONUCLEASE_EXONUCLEASE_PHOSPHATASE DOMAIN-CONTAINING PROTEIN"/>
    <property type="match status" value="1"/>
</dbReference>
<dbReference type="Proteomes" id="UP001153387">
    <property type="component" value="Unassembled WGS sequence"/>
</dbReference>
<dbReference type="GO" id="GO:0004519">
    <property type="term" value="F:endonuclease activity"/>
    <property type="evidence" value="ECO:0007669"/>
    <property type="project" value="UniProtKB-KW"/>
</dbReference>
<sequence length="281" mass="30073">MAWKVMTFNLRTNVPSDGDNAWPQRPQAVAKAILRHDPDIVCVQEALYAMLLDLAPLLPAYAWVGEGRRGGQADEFCAVWYKRSKASVAEYGSFGLSEAPERLGELGWGADYPRMCTWVRLNGTADGGGDGDGLTVFNTHLDHVSEPAQVNGMRLIVDRIGDLRARTGASVVLTGDFNVGPAHAAVRGLEQEGYVNGYSALPGGVAAAGATFHDFRGGETGEPIDYIFASPGVAVERIEVDRGKYRGAVPFGPLSRVRGADDEIARDKTEAGSLPASVLLR</sequence>
<reference evidence="2 3" key="1">
    <citation type="submission" date="2022-10" db="EMBL/GenBank/DDBJ databases">
        <title>Comparative genomic analysis of Cohnella hashimotonis sp. nov., isolated from the International Space Station.</title>
        <authorList>
            <person name="Simpson A."/>
            <person name="Venkateswaran K."/>
        </authorList>
    </citation>
    <scope>NUCLEOTIDE SEQUENCE [LARGE SCALE GENOMIC DNA]</scope>
    <source>
        <strain evidence="2 3">DSM 18997</strain>
    </source>
</reference>
<dbReference type="GO" id="GO:0000175">
    <property type="term" value="F:3'-5'-RNA exonuclease activity"/>
    <property type="evidence" value="ECO:0007669"/>
    <property type="project" value="TreeGrafter"/>
</dbReference>
<comment type="caution">
    <text evidence="2">The sequence shown here is derived from an EMBL/GenBank/DDBJ whole genome shotgun (WGS) entry which is preliminary data.</text>
</comment>
<dbReference type="CDD" id="cd09083">
    <property type="entry name" value="EEP-1"/>
    <property type="match status" value="1"/>
</dbReference>
<protein>
    <submittedName>
        <fullName evidence="2">Endonuclease/exonuclease/phosphatase family protein</fullName>
    </submittedName>
</protein>
<organism evidence="2 3">
    <name type="scientific">Cohnella ginsengisoli</name>
    <dbReference type="NCBI Taxonomy" id="425004"/>
    <lineage>
        <taxon>Bacteria</taxon>
        <taxon>Bacillati</taxon>
        <taxon>Bacillota</taxon>
        <taxon>Bacilli</taxon>
        <taxon>Bacillales</taxon>
        <taxon>Paenibacillaceae</taxon>
        <taxon>Cohnella</taxon>
    </lineage>
</organism>
<dbReference type="AlphaFoldDB" id="A0A9X4QRL6"/>
<accession>A0A9X4QRL6</accession>
<keyword evidence="2" id="KW-0378">Hydrolase</keyword>
<evidence type="ECO:0000259" key="1">
    <source>
        <dbReference type="Pfam" id="PF03372"/>
    </source>
</evidence>
<dbReference type="RefSeq" id="WP_277568709.1">
    <property type="nucleotide sequence ID" value="NZ_JAPDHZ010000008.1"/>
</dbReference>
<dbReference type="InterPro" id="IPR050410">
    <property type="entry name" value="CCR4/nocturin_mRNA_transcr"/>
</dbReference>